<keyword evidence="2" id="KW-1003">Cell membrane</keyword>
<dbReference type="InterPro" id="IPR001173">
    <property type="entry name" value="Glyco_trans_2-like"/>
</dbReference>
<dbReference type="SUPFAM" id="SSF53448">
    <property type="entry name" value="Nucleotide-diphospho-sugar transferases"/>
    <property type="match status" value="1"/>
</dbReference>
<protein>
    <recommendedName>
        <fullName evidence="10">4,4'-diaponeurosporenoate glycosyltransferase</fullName>
    </recommendedName>
</protein>
<dbReference type="RefSeq" id="WP_053603697.1">
    <property type="nucleotide sequence ID" value="NZ_CP012600.1"/>
</dbReference>
<dbReference type="Gene3D" id="3.90.550.10">
    <property type="entry name" value="Spore Coat Polysaccharide Biosynthesis Protein SpsA, Chain A"/>
    <property type="match status" value="1"/>
</dbReference>
<evidence type="ECO:0000256" key="3">
    <source>
        <dbReference type="ARBA" id="ARBA00022676"/>
    </source>
</evidence>
<comment type="function">
    <text evidence="7">Catalyzes the glycosylation of 4,4'-diaponeurosporenoate, i.e. the esterification of glucose at the C1'' position with the carboxyl group of 4,4'-diaponeurosporenic acid, to form glycosyl-4,4'-diaponeurosporenoate. This is a step in the biosynthesis of staphyloxanthin, an orange pigment present in most staphylococci strains.</text>
</comment>
<evidence type="ECO:0000256" key="9">
    <source>
        <dbReference type="ARBA" id="ARBA00038120"/>
    </source>
</evidence>
<keyword evidence="4 12" id="KW-0808">Transferase</keyword>
<evidence type="ECO:0000256" key="8">
    <source>
        <dbReference type="ARBA" id="ARBA00037904"/>
    </source>
</evidence>
<dbReference type="STRING" id="1441095.AM592_10130"/>
<dbReference type="PANTHER" id="PTHR43646">
    <property type="entry name" value="GLYCOSYLTRANSFERASE"/>
    <property type="match status" value="1"/>
</dbReference>
<evidence type="ECO:0000256" key="6">
    <source>
        <dbReference type="ARBA" id="ARBA00023136"/>
    </source>
</evidence>
<organism evidence="12 13">
    <name type="scientific">Bacillus gobiensis</name>
    <dbReference type="NCBI Taxonomy" id="1441095"/>
    <lineage>
        <taxon>Bacteria</taxon>
        <taxon>Bacillati</taxon>
        <taxon>Bacillota</taxon>
        <taxon>Bacilli</taxon>
        <taxon>Bacillales</taxon>
        <taxon>Bacillaceae</taxon>
        <taxon>Bacillus</taxon>
    </lineage>
</organism>
<dbReference type="GO" id="GO:0016117">
    <property type="term" value="P:carotenoid biosynthetic process"/>
    <property type="evidence" value="ECO:0007669"/>
    <property type="project" value="UniProtKB-KW"/>
</dbReference>
<dbReference type="PATRIC" id="fig|1441095.3.peg.2236"/>
<comment type="similarity">
    <text evidence="9">Belongs to the glycosyltransferase 2 family. CrtQ subfamily.</text>
</comment>
<dbReference type="OrthoDB" id="396512at2"/>
<comment type="subcellular location">
    <subcellularLocation>
        <location evidence="1">Cell membrane</location>
    </subcellularLocation>
</comment>
<keyword evidence="6" id="KW-0472">Membrane</keyword>
<evidence type="ECO:0000313" key="13">
    <source>
        <dbReference type="Proteomes" id="UP000067625"/>
    </source>
</evidence>
<dbReference type="Pfam" id="PF00535">
    <property type="entry name" value="Glycos_transf_2"/>
    <property type="match status" value="1"/>
</dbReference>
<reference evidence="13" key="1">
    <citation type="submission" date="2015-08" db="EMBL/GenBank/DDBJ databases">
        <title>Genome sequencing project for genomic taxonomy and phylogenomics of Bacillus-like bacteria.</title>
        <authorList>
            <person name="Liu B."/>
            <person name="Wang J."/>
            <person name="Zhu Y."/>
            <person name="Liu G."/>
            <person name="Chen Q."/>
            <person name="Chen Z."/>
            <person name="Lan J."/>
            <person name="Che J."/>
            <person name="Ge C."/>
            <person name="Shi H."/>
            <person name="Pan Z."/>
            <person name="Liu X."/>
        </authorList>
    </citation>
    <scope>NUCLEOTIDE SEQUENCE [LARGE SCALE GENOMIC DNA]</scope>
    <source>
        <strain evidence="13">FJAT-4402</strain>
    </source>
</reference>
<evidence type="ECO:0000256" key="2">
    <source>
        <dbReference type="ARBA" id="ARBA00022475"/>
    </source>
</evidence>
<dbReference type="PANTHER" id="PTHR43646:SF2">
    <property type="entry name" value="GLYCOSYLTRANSFERASE 2-LIKE DOMAIN-CONTAINING PROTEIN"/>
    <property type="match status" value="1"/>
</dbReference>
<gene>
    <name evidence="12" type="ORF">AM592_10130</name>
</gene>
<keyword evidence="3" id="KW-0328">Glycosyltransferase</keyword>
<reference evidence="12 13" key="2">
    <citation type="journal article" date="2016" name="Int. J. Syst. Evol. Microbiol.">
        <title>Bacillus gobiensis sp. nov., isolated from a soil sample.</title>
        <authorList>
            <person name="Liu B."/>
            <person name="Liu G.H."/>
            <person name="Cetin S."/>
            <person name="Schumann P."/>
            <person name="Pan Z.Z."/>
            <person name="Chen Q.Q."/>
        </authorList>
    </citation>
    <scope>NUCLEOTIDE SEQUENCE [LARGE SCALE GENOMIC DNA]</scope>
    <source>
        <strain evidence="12 13">FJAT-4402</strain>
    </source>
</reference>
<dbReference type="Proteomes" id="UP000067625">
    <property type="component" value="Chromosome"/>
</dbReference>
<dbReference type="GO" id="GO:0016757">
    <property type="term" value="F:glycosyltransferase activity"/>
    <property type="evidence" value="ECO:0007669"/>
    <property type="project" value="UniProtKB-KW"/>
</dbReference>
<keyword evidence="13" id="KW-1185">Reference proteome</keyword>
<evidence type="ECO:0000256" key="4">
    <source>
        <dbReference type="ARBA" id="ARBA00022679"/>
    </source>
</evidence>
<dbReference type="GO" id="GO:0005886">
    <property type="term" value="C:plasma membrane"/>
    <property type="evidence" value="ECO:0007669"/>
    <property type="project" value="UniProtKB-SubCell"/>
</dbReference>
<dbReference type="AlphaFoldDB" id="A0A0M4FR72"/>
<feature type="domain" description="Glycosyltransferase 2-like" evidence="11">
    <location>
        <begin position="15"/>
        <end position="131"/>
    </location>
</feature>
<proteinExistence type="inferred from homology"/>
<evidence type="ECO:0000256" key="1">
    <source>
        <dbReference type="ARBA" id="ARBA00004236"/>
    </source>
</evidence>
<keyword evidence="5" id="KW-0125">Carotenoid biosynthesis</keyword>
<evidence type="ECO:0000256" key="10">
    <source>
        <dbReference type="ARBA" id="ARBA00040345"/>
    </source>
</evidence>
<comment type="pathway">
    <text evidence="8">Carotenoid biosynthesis; staphyloxanthin biosynthesis; staphyloxanthin from farnesyl diphosphate: step 4/5.</text>
</comment>
<sequence length="253" mass="28851">MNEMKQPTTENVKFSVIIPAHNEEEYIGKCLDSILEAAKRCEGQVEIIVVLNRCTDQTEEIAKSYNCITIKNNDKNLSKIRNAGARIARGDILVTIDADSRMAPHMLYKADKYLSSGRYIGGGVSGVFDRTSLGIIVSTMALAIPIVLKYGTKSVGIFWCYRKDFEAINGFNEERFMAVDADFASRLEKWGKKNKKRYGTIPFAMITSSRKFDRYGDWFLIKNPETIKAYLNGTNSEQARELYYDYENKHEEK</sequence>
<dbReference type="InterPro" id="IPR029044">
    <property type="entry name" value="Nucleotide-diphossugar_trans"/>
</dbReference>
<evidence type="ECO:0000256" key="7">
    <source>
        <dbReference type="ARBA" id="ARBA00037281"/>
    </source>
</evidence>
<evidence type="ECO:0000256" key="5">
    <source>
        <dbReference type="ARBA" id="ARBA00022746"/>
    </source>
</evidence>
<accession>A0A0M4FR72</accession>
<evidence type="ECO:0000313" key="12">
    <source>
        <dbReference type="EMBL" id="ALC81923.1"/>
    </source>
</evidence>
<dbReference type="EMBL" id="CP012600">
    <property type="protein sequence ID" value="ALC81923.1"/>
    <property type="molecule type" value="Genomic_DNA"/>
</dbReference>
<evidence type="ECO:0000259" key="11">
    <source>
        <dbReference type="Pfam" id="PF00535"/>
    </source>
</evidence>
<name>A0A0M4FR72_9BACI</name>